<protein>
    <submittedName>
        <fullName evidence="2">Diguanylate cyclase/phosphodiesterase with PAS/PAC sensor(S)</fullName>
    </submittedName>
</protein>
<dbReference type="Gene3D" id="3.20.20.450">
    <property type="entry name" value="EAL domain"/>
    <property type="match status" value="1"/>
</dbReference>
<dbReference type="InterPro" id="IPR035919">
    <property type="entry name" value="EAL_sf"/>
</dbReference>
<dbReference type="eggNOG" id="COG2200">
    <property type="taxonomic scope" value="Bacteria"/>
</dbReference>
<name>K7A4R1_9ALTE</name>
<feature type="domain" description="EAL" evidence="1">
    <location>
        <begin position="1"/>
        <end position="101"/>
    </location>
</feature>
<dbReference type="GO" id="GO:0071111">
    <property type="term" value="F:cyclic-guanylate-specific phosphodiesterase activity"/>
    <property type="evidence" value="ECO:0007669"/>
    <property type="project" value="InterPro"/>
</dbReference>
<organism evidence="2 3">
    <name type="scientific">Paraglaciecola psychrophila 170</name>
    <dbReference type="NCBI Taxonomy" id="1129794"/>
    <lineage>
        <taxon>Bacteria</taxon>
        <taxon>Pseudomonadati</taxon>
        <taxon>Pseudomonadota</taxon>
        <taxon>Gammaproteobacteria</taxon>
        <taxon>Alteromonadales</taxon>
        <taxon>Alteromonadaceae</taxon>
        <taxon>Paraglaciecola</taxon>
    </lineage>
</organism>
<dbReference type="PANTHER" id="PTHR33121:SF70">
    <property type="entry name" value="SIGNALING PROTEIN YKOW"/>
    <property type="match status" value="1"/>
</dbReference>
<dbReference type="STRING" id="1129794.C427_1844"/>
<sequence length="101" mass="11210">MALNLSAKQIEDKLFVAELKLLVISTMLTALSYLKNLPIQTHKLGKSFIDNLEKDIDDTKICKTAISLSHDLGLRFVAEGVEAKEQAKYLPDNGCDVLQGY</sequence>
<dbReference type="AlphaFoldDB" id="K7A4R1"/>
<accession>K7A4R1</accession>
<dbReference type="HOGENOM" id="CLU_2288834_0_0_6"/>
<dbReference type="KEGG" id="gps:C427_1844"/>
<gene>
    <name evidence="2" type="ORF">C427_1844</name>
</gene>
<dbReference type="PROSITE" id="PS50883">
    <property type="entry name" value="EAL"/>
    <property type="match status" value="1"/>
</dbReference>
<evidence type="ECO:0000313" key="2">
    <source>
        <dbReference type="EMBL" id="AGH43953.1"/>
    </source>
</evidence>
<dbReference type="PATRIC" id="fig|1129794.4.peg.1825"/>
<dbReference type="EMBL" id="CP003837">
    <property type="protein sequence ID" value="AGH43953.1"/>
    <property type="molecule type" value="Genomic_DNA"/>
</dbReference>
<dbReference type="RefSeq" id="WP_007637550.1">
    <property type="nucleotide sequence ID" value="NC_020514.1"/>
</dbReference>
<dbReference type="PANTHER" id="PTHR33121">
    <property type="entry name" value="CYCLIC DI-GMP PHOSPHODIESTERASE PDEF"/>
    <property type="match status" value="1"/>
</dbReference>
<evidence type="ECO:0000313" key="3">
    <source>
        <dbReference type="Proteomes" id="UP000011864"/>
    </source>
</evidence>
<keyword evidence="3" id="KW-1185">Reference proteome</keyword>
<proteinExistence type="predicted"/>
<dbReference type="Proteomes" id="UP000011864">
    <property type="component" value="Chromosome"/>
</dbReference>
<dbReference type="Pfam" id="PF00563">
    <property type="entry name" value="EAL"/>
    <property type="match status" value="1"/>
</dbReference>
<dbReference type="CDD" id="cd01948">
    <property type="entry name" value="EAL"/>
    <property type="match status" value="1"/>
</dbReference>
<reference evidence="2 3" key="1">
    <citation type="journal article" date="2013" name="Genome Announc.">
        <title>Complete Genome Sequence of Glaciecola psychrophila Strain 170T.</title>
        <authorList>
            <person name="Yin J."/>
            <person name="Chen J."/>
            <person name="Liu G."/>
            <person name="Yu Y."/>
            <person name="Song L."/>
            <person name="Wang X."/>
            <person name="Qu X."/>
        </authorList>
    </citation>
    <scope>NUCLEOTIDE SEQUENCE [LARGE SCALE GENOMIC DNA]</scope>
    <source>
        <strain evidence="2 3">170</strain>
    </source>
</reference>
<dbReference type="InterPro" id="IPR001633">
    <property type="entry name" value="EAL_dom"/>
</dbReference>
<evidence type="ECO:0000259" key="1">
    <source>
        <dbReference type="PROSITE" id="PS50883"/>
    </source>
</evidence>
<dbReference type="OrthoDB" id="9804951at2"/>
<dbReference type="SUPFAM" id="SSF141868">
    <property type="entry name" value="EAL domain-like"/>
    <property type="match status" value="1"/>
</dbReference>
<dbReference type="InterPro" id="IPR050706">
    <property type="entry name" value="Cyclic-di-GMP_PDE-like"/>
</dbReference>